<sequence length="483" mass="55188">MEISALRRKISWTLAIGDLFAFFVAVYFSRISHALYYHQNVWYVLGNWWGSLAEINILLYLFLAVLGMLIFQQKGHYARRRVLWDEVGDIIAVFTLLLGLNAAIAFSGKWPLSRLWLFSAWLLALLLVPLGRLLLRWLFLHLGLWNRPVAIIGSGANARDAMQAIQSDPVLGYEVRWILIPEGVEPSQSLLNAGAPALQSLGPKPLETLNDLGNPQVVLALDNKYWGQQESLLRLLGLHYPNLAIAPALRGLPLYGLEVMHFFSHEVFMLRIRDNLARPIPRLIKRSFDLIGSLLLILLLSPVFVAIAWRIRKEDGGPVFFRQTRVGRDGKSFGCLKFRSMVPDAEARLQRYLAENPAIAQEYQRNFKLRDDPRVTRIGRFLRRSSLDELPQLFNVLLGDMSLVGPRPVTAKELTEYYGEVSPVYQSVLPGITGLWQVSGRSDTSYSQRVYLDAWYVKNWTLWYDIVILLRTVRVVLRRDGAY</sequence>
<proteinExistence type="inferred from homology"/>
<organism evidence="11 12">
    <name type="scientific">Acidithiobacillus caldus</name>
    <dbReference type="NCBI Taxonomy" id="33059"/>
    <lineage>
        <taxon>Bacteria</taxon>
        <taxon>Pseudomonadati</taxon>
        <taxon>Pseudomonadota</taxon>
        <taxon>Acidithiobacillia</taxon>
        <taxon>Acidithiobacillales</taxon>
        <taxon>Acidithiobacillaceae</taxon>
        <taxon>Acidithiobacillus</taxon>
    </lineage>
</organism>
<protein>
    <submittedName>
        <fullName evidence="11">UDP-phosphate galactose phosphotransferase</fullName>
    </submittedName>
</protein>
<evidence type="ECO:0000313" key="11">
    <source>
        <dbReference type="EMBL" id="OFC30201.1"/>
    </source>
</evidence>
<dbReference type="InterPro" id="IPR017472">
    <property type="entry name" value="Undecaprenyl-P_galact_Ptfrase"/>
</dbReference>
<comment type="similarity">
    <text evidence="3">Belongs to the bacterial sugar transferase family.</text>
</comment>
<evidence type="ECO:0000256" key="1">
    <source>
        <dbReference type="ARBA" id="ARBA00004141"/>
    </source>
</evidence>
<evidence type="ECO:0000256" key="9">
    <source>
        <dbReference type="SAM" id="Phobius"/>
    </source>
</evidence>
<evidence type="ECO:0000256" key="5">
    <source>
        <dbReference type="ARBA" id="ARBA00022679"/>
    </source>
</evidence>
<feature type="transmembrane region" description="Helical" evidence="9">
    <location>
        <begin position="48"/>
        <end position="71"/>
    </location>
</feature>
<reference evidence="11 12" key="1">
    <citation type="submission" date="2016-06" db="EMBL/GenBank/DDBJ databases">
        <title>Gene turnover analysis identifies the evolutionary adaptation of the extremophile Acidithiobacillus caldus.</title>
        <authorList>
            <person name="Zhang X."/>
        </authorList>
    </citation>
    <scope>NUCLEOTIDE SEQUENCE [LARGE SCALE GENOMIC DNA]</scope>
    <source>
        <strain evidence="11 12">DX</strain>
    </source>
</reference>
<dbReference type="AlphaFoldDB" id="A0A1E7YKQ9"/>
<dbReference type="GO" id="GO:0016780">
    <property type="term" value="F:phosphotransferase activity, for other substituted phosphate groups"/>
    <property type="evidence" value="ECO:0007669"/>
    <property type="project" value="TreeGrafter"/>
</dbReference>
<evidence type="ECO:0000256" key="7">
    <source>
        <dbReference type="ARBA" id="ARBA00022989"/>
    </source>
</evidence>
<comment type="subcellular location">
    <subcellularLocation>
        <location evidence="2">Cell membrane</location>
    </subcellularLocation>
    <subcellularLocation>
        <location evidence="1">Membrane</location>
        <topology evidence="1">Multi-pass membrane protein</topology>
    </subcellularLocation>
</comment>
<dbReference type="EMBL" id="LZYE01000343">
    <property type="protein sequence ID" value="OFC30201.1"/>
    <property type="molecule type" value="Genomic_DNA"/>
</dbReference>
<evidence type="ECO:0000256" key="8">
    <source>
        <dbReference type="ARBA" id="ARBA00023136"/>
    </source>
</evidence>
<evidence type="ECO:0000256" key="3">
    <source>
        <dbReference type="ARBA" id="ARBA00006464"/>
    </source>
</evidence>
<dbReference type="InterPro" id="IPR003362">
    <property type="entry name" value="Bact_transf"/>
</dbReference>
<dbReference type="PANTHER" id="PTHR30576:SF4">
    <property type="entry name" value="UNDECAPRENYL-PHOSPHATE GALACTOSE PHOSPHOTRANSFERASE"/>
    <property type="match status" value="1"/>
</dbReference>
<evidence type="ECO:0000256" key="6">
    <source>
        <dbReference type="ARBA" id="ARBA00022692"/>
    </source>
</evidence>
<feature type="domain" description="Bacterial sugar transferase" evidence="10">
    <location>
        <begin position="285"/>
        <end position="477"/>
    </location>
</feature>
<dbReference type="NCBIfam" id="TIGR03025">
    <property type="entry name" value="EPS_sugtrans"/>
    <property type="match status" value="1"/>
</dbReference>
<dbReference type="Pfam" id="PF02397">
    <property type="entry name" value="Bac_transf"/>
    <property type="match status" value="1"/>
</dbReference>
<keyword evidence="5 11" id="KW-0808">Transferase</keyword>
<comment type="caution">
    <text evidence="11">The sequence shown here is derived from an EMBL/GenBank/DDBJ whole genome shotgun (WGS) entry which is preliminary data.</text>
</comment>
<dbReference type="InterPro" id="IPR017475">
    <property type="entry name" value="EPS_sugar_tfrase"/>
</dbReference>
<gene>
    <name evidence="11" type="ORF">BAE27_12125</name>
</gene>
<dbReference type="RefSeq" id="WP_070114778.1">
    <property type="nucleotide sequence ID" value="NZ_LZYE01000343.1"/>
</dbReference>
<feature type="transmembrane region" description="Helical" evidence="9">
    <location>
        <begin position="288"/>
        <end position="309"/>
    </location>
</feature>
<feature type="transmembrane region" description="Helical" evidence="9">
    <location>
        <begin position="83"/>
        <end position="104"/>
    </location>
</feature>
<dbReference type="GO" id="GO:0000271">
    <property type="term" value="P:polysaccharide biosynthetic process"/>
    <property type="evidence" value="ECO:0007669"/>
    <property type="project" value="InterPro"/>
</dbReference>
<feature type="transmembrane region" description="Helical" evidence="9">
    <location>
        <begin position="116"/>
        <end position="135"/>
    </location>
</feature>
<dbReference type="NCBIfam" id="TIGR03022">
    <property type="entry name" value="WbaP_sugtrans"/>
    <property type="match status" value="1"/>
</dbReference>
<feature type="transmembrane region" description="Helical" evidence="9">
    <location>
        <begin position="12"/>
        <end position="28"/>
    </location>
</feature>
<dbReference type="GO" id="GO:0005886">
    <property type="term" value="C:plasma membrane"/>
    <property type="evidence" value="ECO:0007669"/>
    <property type="project" value="UniProtKB-SubCell"/>
</dbReference>
<keyword evidence="7 9" id="KW-1133">Transmembrane helix</keyword>
<accession>A0A1E7YKQ9</accession>
<keyword evidence="8 9" id="KW-0472">Membrane</keyword>
<evidence type="ECO:0000256" key="2">
    <source>
        <dbReference type="ARBA" id="ARBA00004236"/>
    </source>
</evidence>
<keyword evidence="6 9" id="KW-0812">Transmembrane</keyword>
<evidence type="ECO:0000313" key="12">
    <source>
        <dbReference type="Proteomes" id="UP000175616"/>
    </source>
</evidence>
<name>A0A1E7YKQ9_9PROT</name>
<keyword evidence="4" id="KW-1003">Cell membrane</keyword>
<dbReference type="PANTHER" id="PTHR30576">
    <property type="entry name" value="COLANIC BIOSYNTHESIS UDP-GLUCOSE LIPID CARRIER TRANSFERASE"/>
    <property type="match status" value="1"/>
</dbReference>
<evidence type="ECO:0000256" key="4">
    <source>
        <dbReference type="ARBA" id="ARBA00022475"/>
    </source>
</evidence>
<evidence type="ECO:0000259" key="10">
    <source>
        <dbReference type="Pfam" id="PF02397"/>
    </source>
</evidence>
<dbReference type="Proteomes" id="UP000175616">
    <property type="component" value="Unassembled WGS sequence"/>
</dbReference>